<dbReference type="PANTHER" id="PTHR44167">
    <property type="entry name" value="OVARIAN-SPECIFIC SERINE/THREONINE-PROTEIN KINASE LOK-RELATED"/>
    <property type="match status" value="1"/>
</dbReference>
<dbReference type="RefSeq" id="WP_058501691.1">
    <property type="nucleotide sequence ID" value="NZ_CAAAJA010000057.1"/>
</dbReference>
<dbReference type="AlphaFoldDB" id="A0A0W0VUS6"/>
<dbReference type="Pfam" id="PF00069">
    <property type="entry name" value="Pkinase"/>
    <property type="match status" value="1"/>
</dbReference>
<proteinExistence type="predicted"/>
<reference evidence="2 3" key="1">
    <citation type="submission" date="2015-11" db="EMBL/GenBank/DDBJ databases">
        <title>Genomic analysis of 38 Legionella species identifies large and diverse effector repertoires.</title>
        <authorList>
            <person name="Burstein D."/>
            <person name="Amaro F."/>
            <person name="Zusman T."/>
            <person name="Lifshitz Z."/>
            <person name="Cohen O."/>
            <person name="Gilbert J.A."/>
            <person name="Pupko T."/>
            <person name="Shuman H.A."/>
            <person name="Segal G."/>
        </authorList>
    </citation>
    <scope>NUCLEOTIDE SEQUENCE [LARGE SCALE GENOMIC DNA]</scope>
    <source>
        <strain evidence="2 3">Bercovier 4</strain>
    </source>
</reference>
<dbReference type="GO" id="GO:0005524">
    <property type="term" value="F:ATP binding"/>
    <property type="evidence" value="ECO:0007669"/>
    <property type="project" value="InterPro"/>
</dbReference>
<dbReference type="PANTHER" id="PTHR44167:SF24">
    <property type="entry name" value="SERINE_THREONINE-PROTEIN KINASE CHK2"/>
    <property type="match status" value="1"/>
</dbReference>
<dbReference type="EMBL" id="LNYH01000070">
    <property type="protein sequence ID" value="KTD23657.1"/>
    <property type="molecule type" value="Genomic_DNA"/>
</dbReference>
<dbReference type="SMART" id="SM00220">
    <property type="entry name" value="S_TKc"/>
    <property type="match status" value="1"/>
</dbReference>
<dbReference type="GO" id="GO:0004672">
    <property type="term" value="F:protein kinase activity"/>
    <property type="evidence" value="ECO:0007669"/>
    <property type="project" value="InterPro"/>
</dbReference>
<dbReference type="SUPFAM" id="SSF56112">
    <property type="entry name" value="Protein kinase-like (PK-like)"/>
    <property type="match status" value="1"/>
</dbReference>
<keyword evidence="2" id="KW-0418">Kinase</keyword>
<organism evidence="2 3">
    <name type="scientific">Legionella israelensis</name>
    <dbReference type="NCBI Taxonomy" id="454"/>
    <lineage>
        <taxon>Bacteria</taxon>
        <taxon>Pseudomonadati</taxon>
        <taxon>Pseudomonadota</taxon>
        <taxon>Gammaproteobacteria</taxon>
        <taxon>Legionellales</taxon>
        <taxon>Legionellaceae</taxon>
        <taxon>Legionella</taxon>
    </lineage>
</organism>
<dbReference type="Proteomes" id="UP000054761">
    <property type="component" value="Unassembled WGS sequence"/>
</dbReference>
<keyword evidence="3" id="KW-1185">Reference proteome</keyword>
<dbReference type="InterPro" id="IPR000719">
    <property type="entry name" value="Prot_kinase_dom"/>
</dbReference>
<feature type="domain" description="Protein kinase" evidence="1">
    <location>
        <begin position="435"/>
        <end position="714"/>
    </location>
</feature>
<dbReference type="PATRIC" id="fig|454.4.peg.1445"/>
<protein>
    <submittedName>
        <fullName evidence="2">Protein kinase domain protein</fullName>
    </submittedName>
</protein>
<dbReference type="Gene3D" id="1.10.510.10">
    <property type="entry name" value="Transferase(Phosphotransferase) domain 1"/>
    <property type="match status" value="1"/>
</dbReference>
<dbReference type="OrthoDB" id="5652337at2"/>
<accession>A0A0W0VUS6</accession>
<comment type="caution">
    <text evidence="2">The sequence shown here is derived from an EMBL/GenBank/DDBJ whole genome shotgun (WGS) entry which is preliminary data.</text>
</comment>
<evidence type="ECO:0000259" key="1">
    <source>
        <dbReference type="PROSITE" id="PS50011"/>
    </source>
</evidence>
<dbReference type="STRING" id="454.Lisr_1338"/>
<evidence type="ECO:0000313" key="2">
    <source>
        <dbReference type="EMBL" id="KTD23657.1"/>
    </source>
</evidence>
<evidence type="ECO:0000313" key="3">
    <source>
        <dbReference type="Proteomes" id="UP000054761"/>
    </source>
</evidence>
<gene>
    <name evidence="2" type="ORF">Lisr_1338</name>
</gene>
<keyword evidence="2" id="KW-0808">Transferase</keyword>
<dbReference type="PROSITE" id="PS50011">
    <property type="entry name" value="PROTEIN_KINASE_DOM"/>
    <property type="match status" value="1"/>
</dbReference>
<dbReference type="PROSITE" id="PS00108">
    <property type="entry name" value="PROTEIN_KINASE_ST"/>
    <property type="match status" value="1"/>
</dbReference>
<dbReference type="InterPro" id="IPR008271">
    <property type="entry name" value="Ser/Thr_kinase_AS"/>
</dbReference>
<dbReference type="InterPro" id="IPR011009">
    <property type="entry name" value="Kinase-like_dom_sf"/>
</dbReference>
<sequence length="943" mass="108578">MNANEIKQILITLYQQLSEFFTIYNNMTLVSQRVIQSEEIKWADSKQSELNQSYEILSKNVLSDTMLDGNNIETIITEQIELLRQLDFENDATEKEHESLLKCLSTISTIMEKLSSFHRYEQTSNPEFTNQMAAMLHTRLFSKSMQHLLSGIEDKNQWIPLNNDSTIPNLFTVRMSTLLSEMLRVSQKLQLEQPSEIKNTVNRLKEKTENLSKKYKKILFLGEILDEYIDAMLNTVLQPSNGSEQDDVEQYFNALKELKIDEQLTLDSIKVAMSTSLFNSMLGSTSHVQDSIVISNIQSLTSSLLENSDLPYEDTRSSLFPYIILTKDKIIKGIDDRHFETVKNQLQTLHVFYISFLSEYFKSEELDPAGIQQLFYALEEIQKALLDAGIPVPNAKPNKMLEAIQVYQRLNVADNSLRPHDSIDELIVDHSLTGIVDYKLIGKGNRGVVYSLYTENNELGDKCLKTDEDPIRASHEYNILKKLNKNKQLKIYRLKGSFAFEIPRAPGSSAQDYFNQERTDEEKEQFLQSLFSKLLELHEHGIIHRDLKLDNIFYEPETQTCTIIDFGRAINIDDSDPQYSLFDSFQSSNTAYKIFRKIQLSLQPHVAPEYMDPNASSDTIGPWSDYYSFGVIAELLLPGNHNYPDALFEDPALRREAYQWQKSLFIGNESSIDVDPFSKEEDSSLEDSTVRSKAYESQKTLFIDESSIDIDDFFNEEDSSNENYSFKLNQDEVIKFIQFKKISKIINMGAIALKDYCDKAKNFDRSMFFKHNANGRKIALQAMEAWNKDLWHCLSTYNNQITDGQDATECLNILNQEIKRSFLKLFKNIKSSSHKKHSFRNYVFVLAQDIQTTFDLDLVIGKEHLKSAHLAEGSSKSYDDSTSVMDDEYDIQEGNYFNQIQETNLSKQDWDKIISDLKSEYPSDSNGSDLSLAEQLAWVRGGR</sequence>
<name>A0A0W0VUS6_9GAMM</name>